<proteinExistence type="predicted"/>
<name>A0A3H7GCW9_CAMJU</name>
<dbReference type="Proteomes" id="UP000358933">
    <property type="component" value="Unassembled WGS sequence"/>
</dbReference>
<accession>A0A3H7GCW9</accession>
<gene>
    <name evidence="1" type="ORF">E7N58_03900</name>
</gene>
<reference evidence="1 2" key="1">
    <citation type="submission" date="2019-04" db="EMBL/GenBank/DDBJ databases">
        <authorList>
            <person name="Ashton P.M."/>
            <person name="Dallman T."/>
            <person name="Nair S."/>
            <person name="De Pinna E."/>
            <person name="Peters T."/>
            <person name="Grant K."/>
        </authorList>
    </citation>
    <scope>NUCLEOTIDE SEQUENCE [LARGE SCALE GENOMIC DNA]</scope>
    <source>
        <strain evidence="1 2">OXC2299</strain>
    </source>
</reference>
<dbReference type="EMBL" id="AACJKW010000005">
    <property type="protein sequence ID" value="EAK8193329.1"/>
    <property type="molecule type" value="Genomic_DNA"/>
</dbReference>
<dbReference type="AlphaFoldDB" id="A0A3H7GCW9"/>
<evidence type="ECO:0000313" key="1">
    <source>
        <dbReference type="EMBL" id="EAK8193329.1"/>
    </source>
</evidence>
<evidence type="ECO:0000313" key="2">
    <source>
        <dbReference type="Proteomes" id="UP000358933"/>
    </source>
</evidence>
<organism evidence="1 2">
    <name type="scientific">Campylobacter jejuni</name>
    <dbReference type="NCBI Taxonomy" id="197"/>
    <lineage>
        <taxon>Bacteria</taxon>
        <taxon>Pseudomonadati</taxon>
        <taxon>Campylobacterota</taxon>
        <taxon>Epsilonproteobacteria</taxon>
        <taxon>Campylobacterales</taxon>
        <taxon>Campylobacteraceae</taxon>
        <taxon>Campylobacter</taxon>
    </lineage>
</organism>
<protein>
    <submittedName>
        <fullName evidence="1">Uncharacterized protein</fullName>
    </submittedName>
</protein>
<sequence>MNIVLSILAVIFIFLLCNYLYRKIKGIPNKPVKEIWNEYKQEMQKIDEAHKQRIQKIDEVHKQRMQKINENFEKEKERKKDLKFNKFQTTSHEIFTIKTPENEDVEVELACTAGLIQTSQIDYGEFVRKEFLYKCFPVTWNDFLKLNKYEKILAYTVKDCNDIGLLKEVYEQMFKYLKWQSELPEYLKKDIRSRKRYLHEFSNPVQIKSKLSLKAYRYYINFFLNEIPEGSYFPMQIMHRGDELSEALYNTYFLKDDESIDMYYPPNFYGDTSSFDIVEPRFFNSREYYKNYKPFNRFDLKPHSDYDFNIPKYIVKHYLDMKTIVKEDEHHKRIFC</sequence>
<comment type="caution">
    <text evidence="1">The sequence shown here is derived from an EMBL/GenBank/DDBJ whole genome shotgun (WGS) entry which is preliminary data.</text>
</comment>
<dbReference type="RefSeq" id="WP_002795436.1">
    <property type="nucleotide sequence ID" value="NZ_OU532558.1"/>
</dbReference>